<protein>
    <recommendedName>
        <fullName evidence="6">DEAD/DEAH box helicase</fullName>
    </recommendedName>
</protein>
<dbReference type="InterPro" id="IPR001650">
    <property type="entry name" value="Helicase_C-like"/>
</dbReference>
<evidence type="ECO:0000313" key="4">
    <source>
        <dbReference type="EMBL" id="QNA44289.1"/>
    </source>
</evidence>
<proteinExistence type="predicted"/>
<dbReference type="AlphaFoldDB" id="A0A7G5XFN6"/>
<dbReference type="InterPro" id="IPR027417">
    <property type="entry name" value="P-loop_NTPase"/>
</dbReference>
<evidence type="ECO:0000259" key="3">
    <source>
        <dbReference type="PROSITE" id="PS51194"/>
    </source>
</evidence>
<keyword evidence="1" id="KW-0378">Hydrolase</keyword>
<dbReference type="SUPFAM" id="SSF52540">
    <property type="entry name" value="P-loop containing nucleoside triphosphate hydrolases"/>
    <property type="match status" value="2"/>
</dbReference>
<evidence type="ECO:0000313" key="5">
    <source>
        <dbReference type="Proteomes" id="UP000515344"/>
    </source>
</evidence>
<dbReference type="InterPro" id="IPR014001">
    <property type="entry name" value="Helicase_ATP-bd"/>
</dbReference>
<dbReference type="GO" id="GO:0016787">
    <property type="term" value="F:hydrolase activity"/>
    <property type="evidence" value="ECO:0007669"/>
    <property type="project" value="UniProtKB-KW"/>
</dbReference>
<accession>A0A7G5XFN6</accession>
<sequence>MSYSYPLHESINLHVADRISLEDAQRQLRTADAILHRLKDQPGVILADEVGMGKTFVALAAAVSIYLKDKKPVVVMIPHNLTAKWPNDFRLFRESCITNPAIRSNLRCEVAERPEKFLNLLDDDEDKRAAIIFLTHGALTRSMSDGWIKLAIIQKALYRRRDTEEVYKLLGKYAGSLVEMLYIENKNRSIDIWRLLFDAHPSKWKRILVKNGFFNAEDDDPVSSIFINELDKLTTSQLDNLYKDLRQELPKRSSDNIKQRLQNVRRMLNDEAKSLWASCLKKIKLHLPLLIFDEAHHLKNAQTQLVTKLFHNPLAEEEAGLLTGQFDRMIFLTATPFQLGHHELFRVLERFKTINWTNSIAPVIGSTGYKEELDLLLTQLDNSQIAARKLDSSWGKLTTEDLTLNNKVYTDVYEWWLAVNSEEATLTPVVQKVIEDYQIARNKLGIVETLLKKYVIRHLKPRELKGVYDGIPRRDNLAGNLIQKDDQAISQLTQGLEVTKESMLPFLLAARLTTIQPDKRPVFAEGLASSFEAFRFTREERLKKEIGNITDLDDDLVEPDTATDSVADWYLDQLNEALSISASKGSTHPKVKPTVDRAISLWTKGEKVLVFCHYIATAKALRKYMSEAMKENIKVRGAEILKCSEDEVFDQLEKIADKITDKDSLLYKKSVSILNELIDDFSELEIYRIEIIELILRYMRTPSFLVRFAAASEGNYDIEWLEKSFSTTDNSGVTLLGMIKNFLVFLRNRREDREDYINHLKSIQPGGIRVKDVILEDLDEVEKADEKDSTVMANVRLCYGATKPEARQKLMKTFNTPFFPDILITSSVMAEGVDLHLNCRHIIHHDLCWNPSTLEQRTGRVDRIGAKAEKCGKSIKVYLPYISETQDEKMYRVVTERERWFNIVMGEKYKVDVATTDKLAQRIPLPEELANELSFNLEIIDLA</sequence>
<dbReference type="Gene3D" id="3.40.50.300">
    <property type="entry name" value="P-loop containing nucleotide triphosphate hydrolases"/>
    <property type="match status" value="2"/>
</dbReference>
<dbReference type="Proteomes" id="UP000515344">
    <property type="component" value="Chromosome"/>
</dbReference>
<dbReference type="InterPro" id="IPR049730">
    <property type="entry name" value="SNF2/RAD54-like_C"/>
</dbReference>
<keyword evidence="5" id="KW-1185">Reference proteome</keyword>
<dbReference type="CDD" id="cd18793">
    <property type="entry name" value="SF2_C_SNF"/>
    <property type="match status" value="1"/>
</dbReference>
<organism evidence="4 5">
    <name type="scientific">Lacibacter sediminis</name>
    <dbReference type="NCBI Taxonomy" id="2760713"/>
    <lineage>
        <taxon>Bacteria</taxon>
        <taxon>Pseudomonadati</taxon>
        <taxon>Bacteroidota</taxon>
        <taxon>Chitinophagia</taxon>
        <taxon>Chitinophagales</taxon>
        <taxon>Chitinophagaceae</taxon>
        <taxon>Lacibacter</taxon>
    </lineage>
</organism>
<dbReference type="RefSeq" id="WP_182802551.1">
    <property type="nucleotide sequence ID" value="NZ_CP060007.1"/>
</dbReference>
<feature type="domain" description="Helicase C-terminal" evidence="3">
    <location>
        <begin position="734"/>
        <end position="919"/>
    </location>
</feature>
<dbReference type="EMBL" id="CP060007">
    <property type="protein sequence ID" value="QNA44289.1"/>
    <property type="molecule type" value="Genomic_DNA"/>
</dbReference>
<feature type="domain" description="Helicase ATP-binding" evidence="2">
    <location>
        <begin position="35"/>
        <end position="354"/>
    </location>
</feature>
<reference evidence="5" key="1">
    <citation type="submission" date="2020-08" db="EMBL/GenBank/DDBJ databases">
        <title>Lacibacter sp. S13-6-6 genome sequencing.</title>
        <authorList>
            <person name="Jin L."/>
        </authorList>
    </citation>
    <scope>NUCLEOTIDE SEQUENCE [LARGE SCALE GENOMIC DNA]</scope>
    <source>
        <strain evidence="5">S13-6-6</strain>
    </source>
</reference>
<evidence type="ECO:0008006" key="6">
    <source>
        <dbReference type="Google" id="ProtNLM"/>
    </source>
</evidence>
<dbReference type="PANTHER" id="PTHR45766:SF6">
    <property type="entry name" value="SWI_SNF-RELATED MATRIX-ASSOCIATED ACTIN-DEPENDENT REGULATOR OF CHROMATIN SUBFAMILY A-LIKE PROTEIN 1"/>
    <property type="match status" value="1"/>
</dbReference>
<evidence type="ECO:0000259" key="2">
    <source>
        <dbReference type="PROSITE" id="PS51192"/>
    </source>
</evidence>
<gene>
    <name evidence="4" type="ORF">H4075_19840</name>
</gene>
<dbReference type="PROSITE" id="PS51194">
    <property type="entry name" value="HELICASE_CTER"/>
    <property type="match status" value="1"/>
</dbReference>
<dbReference type="KEGG" id="lacs:H4075_19840"/>
<evidence type="ECO:0000256" key="1">
    <source>
        <dbReference type="ARBA" id="ARBA00022801"/>
    </source>
</evidence>
<dbReference type="Pfam" id="PF00271">
    <property type="entry name" value="Helicase_C"/>
    <property type="match status" value="1"/>
</dbReference>
<dbReference type="SMART" id="SM00490">
    <property type="entry name" value="HELICc"/>
    <property type="match status" value="1"/>
</dbReference>
<name>A0A7G5XFN6_9BACT</name>
<dbReference type="SMART" id="SM00487">
    <property type="entry name" value="DEXDc"/>
    <property type="match status" value="1"/>
</dbReference>
<dbReference type="InterPro" id="IPR038718">
    <property type="entry name" value="SNF2-like_sf"/>
</dbReference>
<dbReference type="PROSITE" id="PS51192">
    <property type="entry name" value="HELICASE_ATP_BIND_1"/>
    <property type="match status" value="1"/>
</dbReference>
<dbReference type="Gene3D" id="3.40.50.10810">
    <property type="entry name" value="Tandem AAA-ATPase domain"/>
    <property type="match status" value="1"/>
</dbReference>
<dbReference type="PANTHER" id="PTHR45766">
    <property type="entry name" value="DNA ANNEALING HELICASE AND ENDONUCLEASE ZRANB3 FAMILY MEMBER"/>
    <property type="match status" value="1"/>
</dbReference>